<accession>A0A375J501</accession>
<dbReference type="EMBL" id="OVTA01000030">
    <property type="protein sequence ID" value="SPR99240.1"/>
    <property type="molecule type" value="Genomic_DNA"/>
</dbReference>
<dbReference type="AlphaFoldDB" id="A0A375J501"/>
<gene>
    <name evidence="1" type="ORF">CBM2634_A80172</name>
</gene>
<organism evidence="1 2">
    <name type="scientific">Cupriavidus taiwanensis</name>
    <dbReference type="NCBI Taxonomy" id="164546"/>
    <lineage>
        <taxon>Bacteria</taxon>
        <taxon>Pseudomonadati</taxon>
        <taxon>Pseudomonadota</taxon>
        <taxon>Betaproteobacteria</taxon>
        <taxon>Burkholderiales</taxon>
        <taxon>Burkholderiaceae</taxon>
        <taxon>Cupriavidus</taxon>
    </lineage>
</organism>
<sequence>MIVQCIRATRAFVVMYTAGEFAGRQRVPVLNCFKLCPQSLDARRAIHDPVLPACPYRHCRRRTLAS</sequence>
<reference evidence="1 2" key="1">
    <citation type="submission" date="2018-01" db="EMBL/GenBank/DDBJ databases">
        <authorList>
            <person name="Gaut B.S."/>
            <person name="Morton B.R."/>
            <person name="Clegg M.T."/>
            <person name="Duvall M.R."/>
        </authorList>
    </citation>
    <scope>NUCLEOTIDE SEQUENCE [LARGE SCALE GENOMIC DNA]</scope>
    <source>
        <strain evidence="1">Cupriavidus taiwanensis cmp 52</strain>
    </source>
</reference>
<evidence type="ECO:0000313" key="1">
    <source>
        <dbReference type="EMBL" id="SPR99240.1"/>
    </source>
</evidence>
<name>A0A375J501_9BURK</name>
<protein>
    <submittedName>
        <fullName evidence="1">Uncharacterized protein</fullName>
    </submittedName>
</protein>
<proteinExistence type="predicted"/>
<evidence type="ECO:0000313" key="2">
    <source>
        <dbReference type="Proteomes" id="UP000256805"/>
    </source>
</evidence>
<dbReference type="Proteomes" id="UP000256805">
    <property type="component" value="Unassembled WGS sequence"/>
</dbReference>